<evidence type="ECO:0000313" key="1">
    <source>
        <dbReference type="EMBL" id="MED6152003.1"/>
    </source>
</evidence>
<reference evidence="1 2" key="1">
    <citation type="journal article" date="2023" name="Plants (Basel)">
        <title>Bridging the Gap: Combining Genomics and Transcriptomics Approaches to Understand Stylosanthes scabra, an Orphan Legume from the Brazilian Caatinga.</title>
        <authorList>
            <person name="Ferreira-Neto J.R.C."/>
            <person name="da Silva M.D."/>
            <person name="Binneck E."/>
            <person name="de Melo N.F."/>
            <person name="da Silva R.H."/>
            <person name="de Melo A.L.T.M."/>
            <person name="Pandolfi V."/>
            <person name="Bustamante F.O."/>
            <person name="Brasileiro-Vidal A.C."/>
            <person name="Benko-Iseppon A.M."/>
        </authorList>
    </citation>
    <scope>NUCLEOTIDE SEQUENCE [LARGE SCALE GENOMIC DNA]</scope>
    <source>
        <tissue evidence="1">Leaves</tissue>
    </source>
</reference>
<comment type="caution">
    <text evidence="1">The sequence shown here is derived from an EMBL/GenBank/DDBJ whole genome shotgun (WGS) entry which is preliminary data.</text>
</comment>
<accession>A0ABU6TVH6</accession>
<dbReference type="Proteomes" id="UP001341840">
    <property type="component" value="Unassembled WGS sequence"/>
</dbReference>
<proteinExistence type="predicted"/>
<gene>
    <name evidence="1" type="ORF">PIB30_087713</name>
</gene>
<dbReference type="EMBL" id="JASCZI010092178">
    <property type="protein sequence ID" value="MED6152003.1"/>
    <property type="molecule type" value="Genomic_DNA"/>
</dbReference>
<evidence type="ECO:0000313" key="2">
    <source>
        <dbReference type="Proteomes" id="UP001341840"/>
    </source>
</evidence>
<protein>
    <recommendedName>
        <fullName evidence="3">Protein FAR1-RELATED SEQUENCE</fullName>
    </recommendedName>
</protein>
<sequence>MQERVTSISSQYILPRWSKNISRKHTHIRCIQDANRSDDNMNIFRELCCYFFNVAQDFVTNVVEENILRVAIDSARLKLKKHRESNREVTHEECPIVIDKIRGPHRVPTRGRPSTTRLGAALDNSIKNSVRKCKHKHADEHNKEAS</sequence>
<evidence type="ECO:0008006" key="3">
    <source>
        <dbReference type="Google" id="ProtNLM"/>
    </source>
</evidence>
<keyword evidence="2" id="KW-1185">Reference proteome</keyword>
<organism evidence="1 2">
    <name type="scientific">Stylosanthes scabra</name>
    <dbReference type="NCBI Taxonomy" id="79078"/>
    <lineage>
        <taxon>Eukaryota</taxon>
        <taxon>Viridiplantae</taxon>
        <taxon>Streptophyta</taxon>
        <taxon>Embryophyta</taxon>
        <taxon>Tracheophyta</taxon>
        <taxon>Spermatophyta</taxon>
        <taxon>Magnoliopsida</taxon>
        <taxon>eudicotyledons</taxon>
        <taxon>Gunneridae</taxon>
        <taxon>Pentapetalae</taxon>
        <taxon>rosids</taxon>
        <taxon>fabids</taxon>
        <taxon>Fabales</taxon>
        <taxon>Fabaceae</taxon>
        <taxon>Papilionoideae</taxon>
        <taxon>50 kb inversion clade</taxon>
        <taxon>dalbergioids sensu lato</taxon>
        <taxon>Dalbergieae</taxon>
        <taxon>Pterocarpus clade</taxon>
        <taxon>Stylosanthes</taxon>
    </lineage>
</organism>
<name>A0ABU6TVH6_9FABA</name>